<dbReference type="SUPFAM" id="SSF53756">
    <property type="entry name" value="UDP-Glycosyltransferase/glycogen phosphorylase"/>
    <property type="match status" value="1"/>
</dbReference>
<sequence length="535" mass="57235">MQVATGFEPWLTVGFERRVLVVARTVTTVNRLLDALTLFENDHRVQVVFTYNEHRPAILGAGVPALLQRLGVAVVAWERAVGERFDLVIAASENDDLHLLGSPVVLLPHGIGFQKYYPGGTVIAGMDPRRLVRDEQVVPALIAVTHEDQIHQLRRVSPPAADRARVVGDPCLDRINAGTHRAGEYREALGAAGRKLVTIASTWGPASLLGTHPRLPLRLVSELPVDEFAVCLVLHPGITAAHGPWQVEAWLAQARQAGLRVIPPDSGWQTAITAANCVITDSGSVALYAASQDLPVLLAEGEPATLVPGSPAAALAARAPRLTGAEPLPSQLAKVLEGHVAGCHEEVVRRAVAVPGRSAALLRAAFYELMGLPEPAGDAEFTSHEPVRPVRTAIAAYVTGAVAEADSTTLLRFPATDVPHQVDHQHLSAHCTRASLRQLSAAAIVFTDLPEAEHGRFAEWAADTLRRWPDAHLAAARLPGRCLVRSRDGLIRELTPDDPGLDPLLAASLPYLGRTAPAELITVGARTAKVAIRVH</sequence>
<evidence type="ECO:0000313" key="2">
    <source>
        <dbReference type="Proteomes" id="UP000267081"/>
    </source>
</evidence>
<dbReference type="AlphaFoldDB" id="A0A3R9EW69"/>
<keyword evidence="2" id="KW-1185">Reference proteome</keyword>
<dbReference type="OrthoDB" id="3661391at2"/>
<name>A0A3R9EW69_9PSEU</name>
<evidence type="ECO:0000313" key="1">
    <source>
        <dbReference type="EMBL" id="RSD23973.1"/>
    </source>
</evidence>
<protein>
    <recommendedName>
        <fullName evidence="3">Translation initiation factor 2</fullName>
    </recommendedName>
</protein>
<evidence type="ECO:0008006" key="3">
    <source>
        <dbReference type="Google" id="ProtNLM"/>
    </source>
</evidence>
<reference evidence="1 2" key="1">
    <citation type="submission" date="2018-12" db="EMBL/GenBank/DDBJ databases">
        <title>Amycolatopsis eburnea sp. nov. actinomycete associate with arbuscular mycorrhiza fungal spore.</title>
        <authorList>
            <person name="Lumyong S."/>
            <person name="Chaiya L."/>
        </authorList>
    </citation>
    <scope>NUCLEOTIDE SEQUENCE [LARGE SCALE GENOMIC DNA]</scope>
    <source>
        <strain evidence="1 2">GLM-1</strain>
    </source>
</reference>
<dbReference type="EMBL" id="RSEC01000021">
    <property type="protein sequence ID" value="RSD23973.1"/>
    <property type="molecule type" value="Genomic_DNA"/>
</dbReference>
<comment type="caution">
    <text evidence="1">The sequence shown here is derived from an EMBL/GenBank/DDBJ whole genome shotgun (WGS) entry which is preliminary data.</text>
</comment>
<proteinExistence type="predicted"/>
<gene>
    <name evidence="1" type="ORF">EIY87_04515</name>
</gene>
<dbReference type="Proteomes" id="UP000267081">
    <property type="component" value="Unassembled WGS sequence"/>
</dbReference>
<organism evidence="1 2">
    <name type="scientific">Amycolatopsis eburnea</name>
    <dbReference type="NCBI Taxonomy" id="2267691"/>
    <lineage>
        <taxon>Bacteria</taxon>
        <taxon>Bacillati</taxon>
        <taxon>Actinomycetota</taxon>
        <taxon>Actinomycetes</taxon>
        <taxon>Pseudonocardiales</taxon>
        <taxon>Pseudonocardiaceae</taxon>
        <taxon>Amycolatopsis</taxon>
    </lineage>
</organism>
<accession>A0A3R9EW69</accession>